<dbReference type="PRINTS" id="PR00237">
    <property type="entry name" value="GPCRRHODOPSN"/>
</dbReference>
<dbReference type="GO" id="GO:0032870">
    <property type="term" value="P:cellular response to hormone stimulus"/>
    <property type="evidence" value="ECO:0007669"/>
    <property type="project" value="TreeGrafter"/>
</dbReference>
<keyword evidence="2" id="KW-1003">Cell membrane</keyword>
<evidence type="ECO:0000256" key="5">
    <source>
        <dbReference type="ARBA" id="ARBA00023040"/>
    </source>
</evidence>
<dbReference type="GO" id="GO:0005000">
    <property type="term" value="F:vasopressin receptor activity"/>
    <property type="evidence" value="ECO:0007669"/>
    <property type="project" value="InterPro"/>
</dbReference>
<dbReference type="PRINTS" id="PR00896">
    <property type="entry name" value="VASOPRESSINR"/>
</dbReference>
<comment type="similarity">
    <text evidence="10">Belongs to the G-protein coupled receptor 1 family. Vasopressin/oxytocin receptor subfamily.</text>
</comment>
<evidence type="ECO:0000256" key="7">
    <source>
        <dbReference type="ARBA" id="ARBA00023170"/>
    </source>
</evidence>
<keyword evidence="8 10" id="KW-0325">Glycoprotein</keyword>
<dbReference type="AlphaFoldDB" id="A0A7R9QWI9"/>
<evidence type="ECO:0000313" key="12">
    <source>
        <dbReference type="EMBL" id="CAD7659830.1"/>
    </source>
</evidence>
<dbReference type="GO" id="GO:0042277">
    <property type="term" value="F:peptide binding"/>
    <property type="evidence" value="ECO:0007669"/>
    <property type="project" value="TreeGrafter"/>
</dbReference>
<feature type="transmembrane region" description="Helical" evidence="10">
    <location>
        <begin position="86"/>
        <end position="107"/>
    </location>
</feature>
<keyword evidence="3 10" id="KW-0812">Transmembrane</keyword>
<evidence type="ECO:0000256" key="1">
    <source>
        <dbReference type="ARBA" id="ARBA00004651"/>
    </source>
</evidence>
<evidence type="ECO:0000259" key="11">
    <source>
        <dbReference type="PROSITE" id="PS50262"/>
    </source>
</evidence>
<keyword evidence="9 10" id="KW-0807">Transducer</keyword>
<feature type="transmembrane region" description="Helical" evidence="10">
    <location>
        <begin position="48"/>
        <end position="66"/>
    </location>
</feature>
<feature type="transmembrane region" description="Helical" evidence="10">
    <location>
        <begin position="295"/>
        <end position="320"/>
    </location>
</feature>
<reference evidence="12" key="1">
    <citation type="submission" date="2020-11" db="EMBL/GenBank/DDBJ databases">
        <authorList>
            <person name="Tran Van P."/>
        </authorList>
    </citation>
    <scope>NUCLEOTIDE SEQUENCE</scope>
</reference>
<evidence type="ECO:0000256" key="10">
    <source>
        <dbReference type="RuleBase" id="RU046427"/>
    </source>
</evidence>
<dbReference type="GO" id="GO:0005886">
    <property type="term" value="C:plasma membrane"/>
    <property type="evidence" value="ECO:0007669"/>
    <property type="project" value="UniProtKB-SubCell"/>
</dbReference>
<protein>
    <recommendedName>
        <fullName evidence="11">G-protein coupled receptors family 1 profile domain-containing protein</fullName>
    </recommendedName>
</protein>
<dbReference type="EMBL" id="CAJPVJ010018432">
    <property type="protein sequence ID" value="CAG2176968.1"/>
    <property type="molecule type" value="Genomic_DNA"/>
</dbReference>
<dbReference type="PANTHER" id="PTHR24241">
    <property type="entry name" value="NEUROPEPTIDE RECEPTOR-RELATED G-PROTEIN COUPLED RECEPTOR"/>
    <property type="match status" value="1"/>
</dbReference>
<feature type="domain" description="G-protein coupled receptors family 1 profile" evidence="11">
    <location>
        <begin position="28"/>
        <end position="353"/>
    </location>
</feature>
<proteinExistence type="inferred from homology"/>
<evidence type="ECO:0000256" key="3">
    <source>
        <dbReference type="ARBA" id="ARBA00022692"/>
    </source>
</evidence>
<organism evidence="12">
    <name type="scientific">Oppiella nova</name>
    <dbReference type="NCBI Taxonomy" id="334625"/>
    <lineage>
        <taxon>Eukaryota</taxon>
        <taxon>Metazoa</taxon>
        <taxon>Ecdysozoa</taxon>
        <taxon>Arthropoda</taxon>
        <taxon>Chelicerata</taxon>
        <taxon>Arachnida</taxon>
        <taxon>Acari</taxon>
        <taxon>Acariformes</taxon>
        <taxon>Sarcoptiformes</taxon>
        <taxon>Oribatida</taxon>
        <taxon>Brachypylina</taxon>
        <taxon>Oppioidea</taxon>
        <taxon>Oppiidae</taxon>
        <taxon>Oppiella</taxon>
    </lineage>
</organism>
<feature type="transmembrane region" description="Helical" evidence="10">
    <location>
        <begin position="326"/>
        <end position="345"/>
    </location>
</feature>
<dbReference type="OrthoDB" id="5987909at2759"/>
<accession>A0A7R9QWI9</accession>
<keyword evidence="7 10" id="KW-0675">Receptor</keyword>
<evidence type="ECO:0000256" key="4">
    <source>
        <dbReference type="ARBA" id="ARBA00022989"/>
    </source>
</evidence>
<keyword evidence="6 10" id="KW-0472">Membrane</keyword>
<dbReference type="EMBL" id="OC933257">
    <property type="protein sequence ID" value="CAD7659830.1"/>
    <property type="molecule type" value="Genomic_DNA"/>
</dbReference>
<feature type="transmembrane region" description="Helical" evidence="10">
    <location>
        <begin position="177"/>
        <end position="200"/>
    </location>
</feature>
<sequence length="353" mass="40878">MTHDSRDEYLAFFEIGTLGLLFVLILIGNSCVLMALIMRKLKMNRMYYFLLHLIIADYLVAVFNVLPQLIWDITYRFYGGNILCKVIKYLQILGPYLSSYVLVMTSIDRYQAICHPLTNCQWTPARSQLMISFAWIIALLCCIPQAFIFSYQKIPDKDVYDCWGTFPLQPYGERIYVTWYAISFFFIPFILLTTTHVCICREIWRNVHQKSKSFKREQKIFHQNDDFDRLSSGSSTNESIGRSTNLLVTVGRSYRFKGRGRVEVSVDRAKPGAAYNPRSHSLTGLTRAKIKTVKITVVVIVCYIICSSPFICVQLWAYWAPDAHSSTFWSGMSYLSSLFVIDLLFRDKCVQKL</sequence>
<keyword evidence="5 10" id="KW-0297">G-protein coupled receptor</keyword>
<dbReference type="Proteomes" id="UP000728032">
    <property type="component" value="Unassembled WGS sequence"/>
</dbReference>
<name>A0A7R9QWI9_9ACAR</name>
<dbReference type="Pfam" id="PF00001">
    <property type="entry name" value="7tm_1"/>
    <property type="match status" value="1"/>
</dbReference>
<dbReference type="Gene3D" id="1.20.1070.10">
    <property type="entry name" value="Rhodopsin 7-helix transmembrane proteins"/>
    <property type="match status" value="1"/>
</dbReference>
<evidence type="ECO:0000256" key="2">
    <source>
        <dbReference type="ARBA" id="ARBA00022475"/>
    </source>
</evidence>
<feature type="transmembrane region" description="Helical" evidence="10">
    <location>
        <begin position="128"/>
        <end position="151"/>
    </location>
</feature>
<evidence type="ECO:0000256" key="8">
    <source>
        <dbReference type="ARBA" id="ARBA00023180"/>
    </source>
</evidence>
<evidence type="ECO:0000256" key="6">
    <source>
        <dbReference type="ARBA" id="ARBA00023136"/>
    </source>
</evidence>
<evidence type="ECO:0000256" key="9">
    <source>
        <dbReference type="ARBA" id="ARBA00023224"/>
    </source>
</evidence>
<evidence type="ECO:0000313" key="13">
    <source>
        <dbReference type="Proteomes" id="UP000728032"/>
    </source>
</evidence>
<feature type="transmembrane region" description="Helical" evidence="10">
    <location>
        <begin position="12"/>
        <end position="36"/>
    </location>
</feature>
<dbReference type="PROSITE" id="PS50262">
    <property type="entry name" value="G_PROTEIN_RECEP_F1_2"/>
    <property type="match status" value="1"/>
</dbReference>
<dbReference type="InterPro" id="IPR001817">
    <property type="entry name" value="Vasoprsn_rcpt"/>
</dbReference>
<dbReference type="PANTHER" id="PTHR24241:SF161">
    <property type="entry name" value="G-PROTEIN COUPLED RECEPTORS FAMILY 1 PROFILE DOMAIN-CONTAINING PROTEIN"/>
    <property type="match status" value="1"/>
</dbReference>
<keyword evidence="4 10" id="KW-1133">Transmembrane helix</keyword>
<gene>
    <name evidence="12" type="ORF">ONB1V03_LOCUS16401</name>
</gene>
<keyword evidence="13" id="KW-1185">Reference proteome</keyword>
<dbReference type="PROSITE" id="PS00237">
    <property type="entry name" value="G_PROTEIN_RECEP_F1_1"/>
    <property type="match status" value="1"/>
</dbReference>
<dbReference type="SUPFAM" id="SSF81321">
    <property type="entry name" value="Family A G protein-coupled receptor-like"/>
    <property type="match status" value="1"/>
</dbReference>
<dbReference type="InterPro" id="IPR017452">
    <property type="entry name" value="GPCR_Rhodpsn_7TM"/>
</dbReference>
<comment type="subcellular location">
    <subcellularLocation>
        <location evidence="1 10">Cell membrane</location>
        <topology evidence="1 10">Multi-pass membrane protein</topology>
    </subcellularLocation>
</comment>
<dbReference type="InterPro" id="IPR000276">
    <property type="entry name" value="GPCR_Rhodpsn"/>
</dbReference>